<organism evidence="1 2">
    <name type="scientific">Exobacillus caeni</name>
    <dbReference type="NCBI Taxonomy" id="2574798"/>
    <lineage>
        <taxon>Bacteria</taxon>
        <taxon>Bacillati</taxon>
        <taxon>Bacillota</taxon>
        <taxon>Bacilli</taxon>
        <taxon>Bacillales</taxon>
        <taxon>Guptibacillaceae</taxon>
        <taxon>Exobacillus</taxon>
    </lineage>
</organism>
<keyword evidence="2" id="KW-1185">Reference proteome</keyword>
<proteinExistence type="predicted"/>
<reference evidence="1 2" key="1">
    <citation type="submission" date="2019-04" db="EMBL/GenBank/DDBJ databases">
        <title>Bacillus caeni sp. nov., a bacterium isolated from mangrove sediment.</title>
        <authorList>
            <person name="Huang H."/>
            <person name="Mo K."/>
            <person name="Hu Y."/>
        </authorList>
    </citation>
    <scope>NUCLEOTIDE SEQUENCE [LARGE SCALE GENOMIC DNA]</scope>
    <source>
        <strain evidence="1 2">HB172195</strain>
    </source>
</reference>
<dbReference type="EMBL" id="SWLG01000001">
    <property type="protein sequence ID" value="TLS39014.1"/>
    <property type="molecule type" value="Genomic_DNA"/>
</dbReference>
<accession>A0A5R9FEL6</accession>
<dbReference type="AlphaFoldDB" id="A0A5R9FEL6"/>
<evidence type="ECO:0000313" key="2">
    <source>
        <dbReference type="Proteomes" id="UP000308230"/>
    </source>
</evidence>
<gene>
    <name evidence="1" type="ORF">FCL54_01515</name>
</gene>
<dbReference type="Proteomes" id="UP000308230">
    <property type="component" value="Unassembled WGS sequence"/>
</dbReference>
<protein>
    <submittedName>
        <fullName evidence="1">Uncharacterized protein</fullName>
    </submittedName>
</protein>
<evidence type="ECO:0000313" key="1">
    <source>
        <dbReference type="EMBL" id="TLS39014.1"/>
    </source>
</evidence>
<comment type="caution">
    <text evidence="1">The sequence shown here is derived from an EMBL/GenBank/DDBJ whole genome shotgun (WGS) entry which is preliminary data.</text>
</comment>
<name>A0A5R9FEL6_9BACL</name>
<sequence>MEDKFLLVIVDHDKKMFHVEDLAGDDEDPLKRKVDEAQRDGRDVQSFWSRMDTVNKTIDAAQHEYKGYAHTEDMLV</sequence>
<dbReference type="RefSeq" id="WP_138122441.1">
    <property type="nucleotide sequence ID" value="NZ_SWLG01000001.1"/>
</dbReference>
<dbReference type="OrthoDB" id="2928808at2"/>